<dbReference type="AlphaFoldDB" id="A0A517RJI4"/>
<dbReference type="GO" id="GO:0016491">
    <property type="term" value="F:oxidoreductase activity"/>
    <property type="evidence" value="ECO:0007669"/>
    <property type="project" value="UniProtKB-KW"/>
</dbReference>
<dbReference type="Proteomes" id="UP000317171">
    <property type="component" value="Chromosome"/>
</dbReference>
<keyword evidence="8" id="KW-1185">Reference proteome</keyword>
<evidence type="ECO:0000256" key="3">
    <source>
        <dbReference type="ARBA" id="ARBA00023002"/>
    </source>
</evidence>
<keyword evidence="3" id="KW-0560">Oxidoreductase</keyword>
<dbReference type="SUPFAM" id="SSF51905">
    <property type="entry name" value="FAD/NAD(P)-binding domain"/>
    <property type="match status" value="1"/>
</dbReference>
<dbReference type="PANTHER" id="PTHR43498">
    <property type="entry name" value="FERREDOXIN:COB-COM HETERODISULFIDE REDUCTASE SUBUNIT A"/>
    <property type="match status" value="1"/>
</dbReference>
<dbReference type="InterPro" id="IPR036188">
    <property type="entry name" value="FAD/NAD-bd_sf"/>
</dbReference>
<keyword evidence="2" id="KW-0479">Metal-binding</keyword>
<dbReference type="InterPro" id="IPR039650">
    <property type="entry name" value="HdrA-like"/>
</dbReference>
<organism evidence="7 8">
    <name type="scientific">Gimesia alba</name>
    <dbReference type="NCBI Taxonomy" id="2527973"/>
    <lineage>
        <taxon>Bacteria</taxon>
        <taxon>Pseudomonadati</taxon>
        <taxon>Planctomycetota</taxon>
        <taxon>Planctomycetia</taxon>
        <taxon>Planctomycetales</taxon>
        <taxon>Planctomycetaceae</taxon>
        <taxon>Gimesia</taxon>
    </lineage>
</organism>
<dbReference type="EMBL" id="CP036269">
    <property type="protein sequence ID" value="QDT44012.1"/>
    <property type="molecule type" value="Genomic_DNA"/>
</dbReference>
<reference evidence="7 8" key="1">
    <citation type="submission" date="2019-02" db="EMBL/GenBank/DDBJ databases">
        <title>Deep-cultivation of Planctomycetes and their phenomic and genomic characterization uncovers novel biology.</title>
        <authorList>
            <person name="Wiegand S."/>
            <person name="Jogler M."/>
            <person name="Boedeker C."/>
            <person name="Pinto D."/>
            <person name="Vollmers J."/>
            <person name="Rivas-Marin E."/>
            <person name="Kohn T."/>
            <person name="Peeters S.H."/>
            <person name="Heuer A."/>
            <person name="Rast P."/>
            <person name="Oberbeckmann S."/>
            <person name="Bunk B."/>
            <person name="Jeske O."/>
            <person name="Meyerdierks A."/>
            <person name="Storesund J.E."/>
            <person name="Kallscheuer N."/>
            <person name="Luecker S."/>
            <person name="Lage O.M."/>
            <person name="Pohl T."/>
            <person name="Merkel B.J."/>
            <person name="Hornburger P."/>
            <person name="Mueller R.-W."/>
            <person name="Bruemmer F."/>
            <person name="Labrenz M."/>
            <person name="Spormann A.M."/>
            <person name="Op den Camp H."/>
            <person name="Overmann J."/>
            <person name="Amann R."/>
            <person name="Jetten M.S.M."/>
            <person name="Mascher T."/>
            <person name="Medema M.H."/>
            <person name="Devos D.P."/>
            <person name="Kaster A.-K."/>
            <person name="Ovreas L."/>
            <person name="Rohde M."/>
            <person name="Galperin M.Y."/>
            <person name="Jogler C."/>
        </authorList>
    </citation>
    <scope>NUCLEOTIDE SEQUENCE [LARGE SCALE GENOMIC DNA]</scope>
    <source>
        <strain evidence="7 8">Pan241w</strain>
    </source>
</reference>
<evidence type="ECO:0000256" key="4">
    <source>
        <dbReference type="ARBA" id="ARBA00023004"/>
    </source>
</evidence>
<gene>
    <name evidence="7" type="ORF">Pan241w_41160</name>
</gene>
<dbReference type="InterPro" id="IPR008979">
    <property type="entry name" value="Galactose-bd-like_sf"/>
</dbReference>
<keyword evidence="4" id="KW-0408">Iron</keyword>
<dbReference type="OrthoDB" id="223453at2"/>
<dbReference type="Gene3D" id="2.60.120.430">
    <property type="entry name" value="Galactose-binding lectin"/>
    <property type="match status" value="1"/>
</dbReference>
<keyword evidence="1" id="KW-0004">4Fe-4S</keyword>
<keyword evidence="5" id="KW-0411">Iron-sulfur</keyword>
<dbReference type="GO" id="GO:0046872">
    <property type="term" value="F:metal ion binding"/>
    <property type="evidence" value="ECO:0007669"/>
    <property type="project" value="UniProtKB-KW"/>
</dbReference>
<evidence type="ECO:0000256" key="1">
    <source>
        <dbReference type="ARBA" id="ARBA00022485"/>
    </source>
</evidence>
<evidence type="ECO:0000256" key="6">
    <source>
        <dbReference type="SAM" id="MobiDB-lite"/>
    </source>
</evidence>
<evidence type="ECO:0000256" key="5">
    <source>
        <dbReference type="ARBA" id="ARBA00023014"/>
    </source>
</evidence>
<dbReference type="Gene3D" id="3.50.50.60">
    <property type="entry name" value="FAD/NAD(P)-binding domain"/>
    <property type="match status" value="1"/>
</dbReference>
<dbReference type="GO" id="GO:0051539">
    <property type="term" value="F:4 iron, 4 sulfur cluster binding"/>
    <property type="evidence" value="ECO:0007669"/>
    <property type="project" value="UniProtKB-KW"/>
</dbReference>
<evidence type="ECO:0000313" key="8">
    <source>
        <dbReference type="Proteomes" id="UP000317171"/>
    </source>
</evidence>
<sequence length="898" mass="101672">MKETLSMKNKIALLICFFCFFSEREIQAELPQKTTDLLIVGGTESGWAAAIQAARLGVKSVTLVLDGTWLGGQYTEQALACVDENKGPGKVGWGVDWHPMKRSFHRSGLFKELMDRIEAFNTEKYGSPMPGRPFHGPSTFRPAEAEAIFREMLQPYIESGQVRLITGHYPVKADLKQNESRQQLTGLWFAPVGSETPDLHITARLTIDASDWGDVIQVSGADFEVGADPRSRYNEPSAPVNTDDYPANEMNPITWAMIVEEADKDTPIPKPERYDDRNFVRTSKLSLAEMKHLKWDRPARLGSILHWPDAGKASPRQLSIFTVRRIVDGYTSQDHKTSILLNYMLGQDYPLERLPKHVVDALEATEPGASTKNIVRMNRRQRQIIFDDAKRHSLCLFYHLQNFVHEHAPDKTNSFRHFQLSKEFGTADQLPPKPYIRESLRLKAMYMMREQDGRNMDGPTKKFARERFARVMYPDGLFAWQFHYDFHRTGRAYLKSEGNSGPWIDFEKPGRNTKLVSDRSVFPLRSLVPVDMDGLLGAQKNVGYSSIVSAAIRLHDQCVTLGQAAGATAAVSLQQNIAPRDIPYNRERLEQVRHALCGAADEGVAVLIWPYRDLAPSHPAFVAINRLAARGIIPMDIRKIDFQPDAPATTEWRHKTRQLAYQTVQVANLPIFPEEGLSRGEYCQRLWDSLKALPIRPYSRVNREDADGDGIPDIDDPSLFTPGEPIQWKKKIASKDQDGLLDKATSKKARRINFAGKKTAPLTDFEADHGHVYDAKRGYGWRRDLSQNHRQRNKVPETYRDTFVFTRDHDTWECEVPNGTWLVTVCVGDSGHEQIGQWVTVEGKQIVKDAATIDGFFLEQSANVTVTDQRLTIEIGKPDSGTNTCLNWVTFEPAPQKK</sequence>
<dbReference type="PANTHER" id="PTHR43498:SF1">
    <property type="entry name" value="COB--COM HETERODISULFIDE REDUCTASE IRON-SULFUR SUBUNIT A"/>
    <property type="match status" value="1"/>
</dbReference>
<dbReference type="SUPFAM" id="SSF49785">
    <property type="entry name" value="Galactose-binding domain-like"/>
    <property type="match status" value="1"/>
</dbReference>
<name>A0A517RJI4_9PLAN</name>
<dbReference type="Pfam" id="PF12831">
    <property type="entry name" value="FAD_oxidored"/>
    <property type="match status" value="1"/>
</dbReference>
<evidence type="ECO:0000313" key="7">
    <source>
        <dbReference type="EMBL" id="QDT44012.1"/>
    </source>
</evidence>
<feature type="region of interest" description="Disordered" evidence="6">
    <location>
        <begin position="227"/>
        <end position="246"/>
    </location>
</feature>
<proteinExistence type="predicted"/>
<accession>A0A517RJI4</accession>
<protein>
    <submittedName>
        <fullName evidence="7">FAD dependent oxidoreductase</fullName>
    </submittedName>
</protein>
<evidence type="ECO:0000256" key="2">
    <source>
        <dbReference type="ARBA" id="ARBA00022723"/>
    </source>
</evidence>
<dbReference type="KEGG" id="gaz:Pan241w_41160"/>